<protein>
    <submittedName>
        <fullName evidence="2">Oidioi.mRNA.OKI2018_I69.XSR.g15643.t1.cds</fullName>
    </submittedName>
</protein>
<dbReference type="Proteomes" id="UP001158576">
    <property type="component" value="Chromosome XSR"/>
</dbReference>
<sequence length="192" mass="22190">MTFDDDRQLYVIQAIVDGKLMDIQFTEISQTQMDALRRTPSQHTTFPKPNIYSCLIVQNHTVRNTLSTWWSISTLAIQEKGCSWDVRAEKLKTKNSSAPENRMQTAAVSVSYFGHHNTMIQRRKISGLGTSVSSILSGSKKRQPIIAFLNYNVLKLFHELVKRLKAHQEKESRAERRSQLMQKQMQSQFHHV</sequence>
<evidence type="ECO:0000313" key="2">
    <source>
        <dbReference type="EMBL" id="CAG5098410.1"/>
    </source>
</evidence>
<feature type="region of interest" description="Disordered" evidence="1">
    <location>
        <begin position="168"/>
        <end position="192"/>
    </location>
</feature>
<evidence type="ECO:0000256" key="1">
    <source>
        <dbReference type="SAM" id="MobiDB-lite"/>
    </source>
</evidence>
<reference evidence="2 3" key="1">
    <citation type="submission" date="2021-04" db="EMBL/GenBank/DDBJ databases">
        <authorList>
            <person name="Bliznina A."/>
        </authorList>
    </citation>
    <scope>NUCLEOTIDE SEQUENCE [LARGE SCALE GENOMIC DNA]</scope>
</reference>
<proteinExistence type="predicted"/>
<name>A0ABN7SIM4_OIKDI</name>
<gene>
    <name evidence="2" type="ORF">OKIOD_LOCUS7201</name>
</gene>
<evidence type="ECO:0000313" key="3">
    <source>
        <dbReference type="Proteomes" id="UP001158576"/>
    </source>
</evidence>
<keyword evidence="3" id="KW-1185">Reference proteome</keyword>
<accession>A0ABN7SIM4</accession>
<feature type="compositionally biased region" description="Polar residues" evidence="1">
    <location>
        <begin position="179"/>
        <end position="192"/>
    </location>
</feature>
<feature type="compositionally biased region" description="Basic and acidic residues" evidence="1">
    <location>
        <begin position="168"/>
        <end position="178"/>
    </location>
</feature>
<organism evidence="2 3">
    <name type="scientific">Oikopleura dioica</name>
    <name type="common">Tunicate</name>
    <dbReference type="NCBI Taxonomy" id="34765"/>
    <lineage>
        <taxon>Eukaryota</taxon>
        <taxon>Metazoa</taxon>
        <taxon>Chordata</taxon>
        <taxon>Tunicata</taxon>
        <taxon>Appendicularia</taxon>
        <taxon>Copelata</taxon>
        <taxon>Oikopleuridae</taxon>
        <taxon>Oikopleura</taxon>
    </lineage>
</organism>
<dbReference type="EMBL" id="OU015569">
    <property type="protein sequence ID" value="CAG5098410.1"/>
    <property type="molecule type" value="Genomic_DNA"/>
</dbReference>